<dbReference type="EMBL" id="AYSL01000007">
    <property type="protein sequence ID" value="KTF08401.1"/>
    <property type="molecule type" value="Genomic_DNA"/>
</dbReference>
<evidence type="ECO:0000256" key="1">
    <source>
        <dbReference type="SAM" id="MobiDB-lite"/>
    </source>
</evidence>
<sequence>MKIEFKELQYQLDSVNAVADCFIGQPKEIAQRYTIDQGKRKQPLKQEGETLPLFTNDELASTGQSSLFDELHIGYANAPIDDPSKVLENIKRVQASQGLPQSSELITDDTSSKGGKGQNLTTSPINLNIEMETGTGKTYCYIRSMMELNKRYGWSKFIIVVPSIAIREGVAKTFEMTANHFQEKFGKKPRSFIYNSDQLHELETFSSSSDVWAMIINVQAFNTIKQGANNKAARKIYAEMDDFGSRRPIDVIRRNRPILILDEPQKMQSKNTLESLSYFNPLFIMRYSATHKRDYNLVYRLDALDAYNQKLVKKITVKGIEVKGLSGAHNYLYLQDIEVSSSDPTARLDIEEKTKSGVKRRVRRVKKGSDLYTLSNQATQYKDRYVVAEIDARDQSLTFTNGIKIHVGEALGQIDEQLMRTIQIRETIRAHLDKERLLFDQGLKVLSLFFIDEVAKYRQYDDQGNRIDGEYAQIFVEQYQQLVDEMVGLNIENDAYLNYLSEIDVDRTHNGYFSLDKNKHMVDPTTKNFVDEELGGKVSLTDDIDAYDLILKDKESLLSFPEPHDSEETRHKKNVRFIFSHSALREGWDNPNVFVICTLKHSENTISRRQEVGRGLRLAVRKDGMRMDANHLSKGDIHLINNLTVVTNESYTDFVTNLQKELAAALSSRPTKATKDYFYNKVLTLDNGSKHEVSERDADMIVHYLIKNDYIDFDNHITDSYHEAVNNDSLAPLPEALAPLTNQIVKLIGGIFNPKDLEGMTENDNKTTPNPINENNFKKKEFLELWNRINHKAVFEIQIDSEKLIAQSIKSIEAAAKQRNNNFVESLSYKLAQSTQRDTISHEELTARQSFDSPTTSTESADVSIRSQVKYDLIGSLSEQTDLTRRSIVAILKGINNGIFAQFKNNPEAFIREVARLINEARIKMVIQGLTYYTTDQTYPLNEIFVSNQKIPSDSLKVSRHVFDYVATDSSIEKRFAQELEGAIDDVAVYAKLPDRFKIPTPVGDYNPDWAIAFNEGKVRHIYFVAETKGSMIDADLREKEKYRIESAKCFFDALNLKASENNGLIDQTVKYGVIDSFDELLKLVG</sequence>
<organism evidence="4">
    <name type="scientific">marine sediment metagenome</name>
    <dbReference type="NCBI Taxonomy" id="412755"/>
    <lineage>
        <taxon>unclassified sequences</taxon>
        <taxon>metagenomes</taxon>
        <taxon>ecological metagenomes</taxon>
    </lineage>
</organism>
<evidence type="ECO:0000259" key="2">
    <source>
        <dbReference type="Pfam" id="PF04851"/>
    </source>
</evidence>
<protein>
    <submittedName>
        <fullName evidence="4">Type III site-specific deoxyribonuclease</fullName>
    </submittedName>
</protein>
<accession>A0A1B6NYC5</accession>
<dbReference type="InterPro" id="IPR027417">
    <property type="entry name" value="P-loop_NTPase"/>
</dbReference>
<dbReference type="AlphaFoldDB" id="A0A1B6NYC5"/>
<comment type="caution">
    <text evidence="4">The sequence shown here is derived from an EMBL/GenBank/DDBJ whole genome shotgun (WGS) entry which is preliminary data.</text>
</comment>
<feature type="region of interest" description="Disordered" evidence="1">
    <location>
        <begin position="98"/>
        <end position="121"/>
    </location>
</feature>
<name>A0A1B6NYC5_9ZZZZ</name>
<dbReference type="SUPFAM" id="SSF52540">
    <property type="entry name" value="P-loop containing nucleoside triphosphate hydrolases"/>
    <property type="match status" value="1"/>
</dbReference>
<dbReference type="GO" id="GO:0005829">
    <property type="term" value="C:cytosol"/>
    <property type="evidence" value="ECO:0007669"/>
    <property type="project" value="TreeGrafter"/>
</dbReference>
<dbReference type="PANTHER" id="PTHR47396">
    <property type="entry name" value="TYPE I RESTRICTION ENZYME ECOKI R PROTEIN"/>
    <property type="match status" value="1"/>
</dbReference>
<evidence type="ECO:0000259" key="3">
    <source>
        <dbReference type="Pfam" id="PF19778"/>
    </source>
</evidence>
<feature type="domain" description="Helicase/UvrB N-terminal" evidence="2">
    <location>
        <begin position="126"/>
        <end position="293"/>
    </location>
</feature>
<dbReference type="InterPro" id="IPR045572">
    <property type="entry name" value="RE_endonuc_C"/>
</dbReference>
<dbReference type="Pfam" id="PF19778">
    <property type="entry name" value="RE_endonuc"/>
    <property type="match status" value="1"/>
</dbReference>
<dbReference type="Gene3D" id="3.40.50.300">
    <property type="entry name" value="P-loop containing nucleotide triphosphate hydrolases"/>
    <property type="match status" value="2"/>
</dbReference>
<reference evidence="4" key="1">
    <citation type="submission" date="2013-11" db="EMBL/GenBank/DDBJ databases">
        <title>Microbial diversity, functional groups and degradation webs in Northern and Southern Mediterranean and Red Sea marine crude oil polluted sites.</title>
        <authorList>
            <person name="Daffonchio D."/>
            <person name="Mapelli F."/>
            <person name="Ferrer M."/>
            <person name="Richter M."/>
            <person name="Cherif A."/>
            <person name="Malkawi H.I."/>
            <person name="Yakimov M.M."/>
            <person name="Abdel-Fattah Y.R."/>
            <person name="Blaghen M."/>
            <person name="Golyshin P.N."/>
            <person name="Kalogerakis N."/>
            <person name="Boon N."/>
            <person name="Magagnini M."/>
            <person name="Fava F."/>
        </authorList>
    </citation>
    <scope>NUCLEOTIDE SEQUENCE</scope>
</reference>
<evidence type="ECO:0000313" key="4">
    <source>
        <dbReference type="EMBL" id="KTF08401.1"/>
    </source>
</evidence>
<proteinExistence type="predicted"/>
<dbReference type="Pfam" id="PF04851">
    <property type="entry name" value="ResIII"/>
    <property type="match status" value="1"/>
</dbReference>
<dbReference type="PANTHER" id="PTHR47396:SF1">
    <property type="entry name" value="ATP-DEPENDENT HELICASE IRC3-RELATED"/>
    <property type="match status" value="1"/>
</dbReference>
<dbReference type="GO" id="GO:0003677">
    <property type="term" value="F:DNA binding"/>
    <property type="evidence" value="ECO:0007669"/>
    <property type="project" value="InterPro"/>
</dbReference>
<feature type="domain" description="Type III restriction enzyme C-terminal endonuclease" evidence="3">
    <location>
        <begin position="960"/>
        <end position="1061"/>
    </location>
</feature>
<dbReference type="InterPro" id="IPR006935">
    <property type="entry name" value="Helicase/UvrB_N"/>
</dbReference>
<dbReference type="GO" id="GO:0015668">
    <property type="term" value="F:type III site-specific deoxyribonuclease activity"/>
    <property type="evidence" value="ECO:0007669"/>
    <property type="project" value="InterPro"/>
</dbReference>
<gene>
    <name evidence="4" type="ORF">MGSAQ_000114</name>
</gene>
<dbReference type="InterPro" id="IPR050742">
    <property type="entry name" value="Helicase_Restrict-Modif_Enz"/>
</dbReference>
<dbReference type="GO" id="GO:0005524">
    <property type="term" value="F:ATP binding"/>
    <property type="evidence" value="ECO:0007669"/>
    <property type="project" value="InterPro"/>
</dbReference>